<keyword evidence="1" id="KW-0812">Transmembrane</keyword>
<keyword evidence="1" id="KW-0472">Membrane</keyword>
<feature type="domain" description="RCK C-terminal" evidence="3">
    <location>
        <begin position="496"/>
        <end position="541"/>
    </location>
</feature>
<dbReference type="RefSeq" id="WP_092911012.1">
    <property type="nucleotide sequence ID" value="NZ_CP136592.1"/>
</dbReference>
<organism evidence="4 5">
    <name type="scientific">Hydrogenimonas thermophila</name>
    <dbReference type="NCBI Taxonomy" id="223786"/>
    <lineage>
        <taxon>Bacteria</taxon>
        <taxon>Pseudomonadati</taxon>
        <taxon>Campylobacterota</taxon>
        <taxon>Epsilonproteobacteria</taxon>
        <taxon>Campylobacterales</taxon>
        <taxon>Hydrogenimonadaceae</taxon>
        <taxon>Hydrogenimonas</taxon>
    </lineage>
</organism>
<dbReference type="STRING" id="223786.SAMN05216234_10552"/>
<evidence type="ECO:0000259" key="3">
    <source>
        <dbReference type="PROSITE" id="PS51202"/>
    </source>
</evidence>
<dbReference type="SUPFAM" id="SSF51735">
    <property type="entry name" value="NAD(P)-binding Rossmann-fold domains"/>
    <property type="match status" value="2"/>
</dbReference>
<feature type="transmembrane region" description="Helical" evidence="1">
    <location>
        <begin position="43"/>
        <end position="65"/>
    </location>
</feature>
<evidence type="ECO:0000259" key="2">
    <source>
        <dbReference type="PROSITE" id="PS51201"/>
    </source>
</evidence>
<reference evidence="4 5" key="1">
    <citation type="submission" date="2016-10" db="EMBL/GenBank/DDBJ databases">
        <authorList>
            <person name="de Groot N.N."/>
        </authorList>
    </citation>
    <scope>NUCLEOTIDE SEQUENCE [LARGE SCALE GENOMIC DNA]</scope>
    <source>
        <strain evidence="4 5">EP1-55-1</strain>
    </source>
</reference>
<keyword evidence="5" id="KW-1185">Reference proteome</keyword>
<dbReference type="InterPro" id="IPR003148">
    <property type="entry name" value="RCK_N"/>
</dbReference>
<dbReference type="InterPro" id="IPR036721">
    <property type="entry name" value="RCK_C_sf"/>
</dbReference>
<evidence type="ECO:0000313" key="4">
    <source>
        <dbReference type="EMBL" id="SFP05726.1"/>
    </source>
</evidence>
<dbReference type="EMBL" id="FOXB01000005">
    <property type="protein sequence ID" value="SFP05726.1"/>
    <property type="molecule type" value="Genomic_DNA"/>
</dbReference>
<keyword evidence="1" id="KW-1133">Transmembrane helix</keyword>
<protein>
    <submittedName>
        <fullName evidence="4">Trk K+ transport system, NAD-binding component</fullName>
    </submittedName>
</protein>
<evidence type="ECO:0000313" key="5">
    <source>
        <dbReference type="Proteomes" id="UP000199227"/>
    </source>
</evidence>
<dbReference type="PROSITE" id="PS51202">
    <property type="entry name" value="RCK_C"/>
    <property type="match status" value="1"/>
</dbReference>
<gene>
    <name evidence="4" type="ORF">SAMN05216234_10552</name>
</gene>
<dbReference type="SUPFAM" id="SSF116726">
    <property type="entry name" value="TrkA C-terminal domain-like"/>
    <property type="match status" value="1"/>
</dbReference>
<dbReference type="SUPFAM" id="SSF81324">
    <property type="entry name" value="Voltage-gated potassium channels"/>
    <property type="match status" value="1"/>
</dbReference>
<dbReference type="Gene3D" id="3.40.50.720">
    <property type="entry name" value="NAD(P)-binding Rossmann-like Domain"/>
    <property type="match status" value="2"/>
</dbReference>
<proteinExistence type="predicted"/>
<dbReference type="PANTHER" id="PTHR43833">
    <property type="entry name" value="POTASSIUM CHANNEL PROTEIN 2-RELATED-RELATED"/>
    <property type="match status" value="1"/>
</dbReference>
<name>A0A1I5M9V9_9BACT</name>
<dbReference type="Pfam" id="PF02254">
    <property type="entry name" value="TrkA_N"/>
    <property type="match status" value="2"/>
</dbReference>
<dbReference type="AlphaFoldDB" id="A0A1I5M9V9"/>
<feature type="transmembrane region" description="Helical" evidence="1">
    <location>
        <begin position="77"/>
        <end position="101"/>
    </location>
</feature>
<dbReference type="OrthoDB" id="9781411at2"/>
<accession>A0A1I5M9V9</accession>
<feature type="domain" description="RCK N-terminal" evidence="2">
    <location>
        <begin position="288"/>
        <end position="404"/>
    </location>
</feature>
<dbReference type="InterPro" id="IPR036291">
    <property type="entry name" value="NAD(P)-bd_dom_sf"/>
</dbReference>
<feature type="transmembrane region" description="Helical" evidence="1">
    <location>
        <begin position="17"/>
        <end position="37"/>
    </location>
</feature>
<dbReference type="GO" id="GO:0008324">
    <property type="term" value="F:monoatomic cation transmembrane transporter activity"/>
    <property type="evidence" value="ECO:0007669"/>
    <property type="project" value="InterPro"/>
</dbReference>
<dbReference type="GO" id="GO:0006813">
    <property type="term" value="P:potassium ion transport"/>
    <property type="evidence" value="ECO:0007669"/>
    <property type="project" value="InterPro"/>
</dbReference>
<evidence type="ECO:0000256" key="1">
    <source>
        <dbReference type="SAM" id="Phobius"/>
    </source>
</evidence>
<dbReference type="InterPro" id="IPR050721">
    <property type="entry name" value="Trk_Ktr_HKT_K-transport"/>
</dbReference>
<dbReference type="Proteomes" id="UP000199227">
    <property type="component" value="Unassembled WGS sequence"/>
</dbReference>
<feature type="domain" description="RCK N-terminal" evidence="2">
    <location>
        <begin position="124"/>
        <end position="246"/>
    </location>
</feature>
<dbReference type="PROSITE" id="PS51201">
    <property type="entry name" value="RCK_N"/>
    <property type="match status" value="2"/>
</dbReference>
<dbReference type="InterPro" id="IPR006037">
    <property type="entry name" value="RCK_C"/>
</dbReference>
<sequence length="568" mass="64707">MQNNSLYLIIKRMRTPMYVLVVTFSISILGMVLIPGVDDQGNTYHLSFFDAFYFVSYMATTIGFGESPYEFTYPQRLWVGFCIYLTVVGWFYAIGSIISLVQDKVLAAQIALAQFQRKIRKMEDPFIIFVGYNSMTKAIIDRLTVDGIRSVVIEKNEDKIKMLSLQNYAIEVPALVGDVEDPEVFRIAGIHKHNCKAVVSLFNDDAMNLQVALSAKLMNKNVTVIVEATEEEYAQNLKTIGADIVENPFKIVAKRIYLALKSPSLLMLEQWLYGDPLVLRKKDRLPKSGKYIVCGYGRMGTALEVGLKRAGIDYVFIEASPEKAAKAKRGEKVIIGDADDKKILLKADVQEASCIIAATKDDLLNLSIIMAAKRINPKIYTVARENRLNDSIVFKAAKINRVIMIETLMVKKTYNIIARPLADRFIRLMGYRGEEWGKRVITLLKEHINNNPETLETVIDENHAYALVKYLKEGKEELPYSILYRRRDDCTKSNTLLILYIRRGEEEILLPEPNIPIQIGDEVLIAGTKDAFEDVEYIMENIYELYYVLKGKECELPIARKLMLKFKC</sequence>
<dbReference type="Gene3D" id="1.10.287.70">
    <property type="match status" value="1"/>
</dbReference>
<dbReference type="Gene3D" id="3.30.70.1450">
    <property type="entry name" value="Regulator of K+ conductance, C-terminal domain"/>
    <property type="match status" value="1"/>
</dbReference>